<comment type="caution">
    <text evidence="1">The sequence shown here is derived from an EMBL/GenBank/DDBJ whole genome shotgun (WGS) entry which is preliminary data.</text>
</comment>
<dbReference type="RefSeq" id="WP_376995253.1">
    <property type="nucleotide sequence ID" value="NZ_JBHSLC010000017.1"/>
</dbReference>
<protein>
    <submittedName>
        <fullName evidence="1">DUF1796 family putative cysteine peptidase</fullName>
    </submittedName>
</protein>
<dbReference type="Pfam" id="PF08795">
    <property type="entry name" value="DUF1796"/>
    <property type="match status" value="1"/>
</dbReference>
<organism evidence="1 2">
    <name type="scientific">Azospirillum himalayense</name>
    <dbReference type="NCBI Taxonomy" id="654847"/>
    <lineage>
        <taxon>Bacteria</taxon>
        <taxon>Pseudomonadati</taxon>
        <taxon>Pseudomonadota</taxon>
        <taxon>Alphaproteobacteria</taxon>
        <taxon>Rhodospirillales</taxon>
        <taxon>Azospirillaceae</taxon>
        <taxon>Azospirillum</taxon>
    </lineage>
</organism>
<sequence length="220" mass="24868">MDFPIISLGTNCEITFNLRKCFGIDKSYPFDWLITPIESVSSILRNRFEIDLTCENLEIVGDGKSVINKKYRILHHHDFIRSNNGAISGSWQDEIESVRSKYIFLSSRFFDDISSTKRAIFVVNRDGGHDWLERPKGYALSSSYAAIASEIRRTFPGLNFRLAVFNATDEGVRQVSAEDGAIWVSPSIIDYGDREGGEQAHFAGSLRGWEEALKRAVADF</sequence>
<proteinExistence type="predicted"/>
<evidence type="ECO:0000313" key="1">
    <source>
        <dbReference type="EMBL" id="MFC5355621.1"/>
    </source>
</evidence>
<gene>
    <name evidence="1" type="ORF">ACFPMG_11445</name>
</gene>
<dbReference type="EMBL" id="JBHSLC010000017">
    <property type="protein sequence ID" value="MFC5355621.1"/>
    <property type="molecule type" value="Genomic_DNA"/>
</dbReference>
<reference evidence="2" key="1">
    <citation type="journal article" date="2019" name="Int. J. Syst. Evol. Microbiol.">
        <title>The Global Catalogue of Microorganisms (GCM) 10K type strain sequencing project: providing services to taxonomists for standard genome sequencing and annotation.</title>
        <authorList>
            <consortium name="The Broad Institute Genomics Platform"/>
            <consortium name="The Broad Institute Genome Sequencing Center for Infectious Disease"/>
            <person name="Wu L."/>
            <person name="Ma J."/>
        </authorList>
    </citation>
    <scope>NUCLEOTIDE SEQUENCE [LARGE SCALE GENOMIC DNA]</scope>
    <source>
        <strain evidence="2">CCUG 58760</strain>
    </source>
</reference>
<accession>A0ABW0G4S8</accession>
<name>A0ABW0G4S8_9PROT</name>
<dbReference type="Proteomes" id="UP001596166">
    <property type="component" value="Unassembled WGS sequence"/>
</dbReference>
<dbReference type="InterPro" id="IPR014903">
    <property type="entry name" value="DUF1796"/>
</dbReference>
<evidence type="ECO:0000313" key="2">
    <source>
        <dbReference type="Proteomes" id="UP001596166"/>
    </source>
</evidence>
<keyword evidence="2" id="KW-1185">Reference proteome</keyword>